<sequence length="772" mass="88166">MEANSSSNPGVNISTPSTTQSTTDSAINTNAGNGKGGKASKVWEHYTKLENDTKCKCNYCSKVYAYHSRFIGTRTLWNHLAACTAYADRKVDLKQKTLVFEDNTTGGGSNLVAISCSKEDIRKACIEMIIIDELPFSFVEKEGFRKFMSKACPKLDRFSRRTVARDVYQLYLNEKNNLKKVFARNKYRVCITTDCWTSIQNLNYMVITAHFIDDEWQLHKRILNFCQIDDHKGDTIGKLIESCLLEWGIDRVFTITVDNASSNDLVISYLKKKLNNWGGLVLNGDYLHVRCCAHIINLIVTEGLKEMNNSVSSIRNAVKYVRSSPARLVRFRKCVEHEKLDSKRIVVMDVPTRWNSTYLMLESALVYQKAFERLEDDDGFYRSYFEEKEGGKKRIGPPEHIDWVNASVLNNFLENFYEITKKFSASLFVTSHLYFHEMHSIESNLKGLIVSDDSYFNAMAKKMKEKYDKYWGSLNTLNKLLIVAVVLDPRYKLSFVKFCFEELYDENVVCELIKVIKGLLSSLYDFYTNNNSRCDSGSQNQSVNAVICPSELEKKSDIIDYRLAKVAKLSKWKKKQLEEDGVELKNEVDKYLLDDCENCFDDSFDLLNWWKVNGGKYKVLSNIAKDILSIPISTVASESAFSTGGRILDPFRASLSPKMVESLICGQNWLCSSRIAVEEDTSSVEDMAFYESITSDNKNGFFQKPNPINPTRPNPQSCGLGRVGLKNVMGWVGLNFFNPFYMRVGSGWLSTRPNPTRAHPYIKVRVLVKLEV</sequence>
<accession>A0ACB8N4P2</accession>
<comment type="caution">
    <text evidence="1">The sequence shown here is derived from an EMBL/GenBank/DDBJ whole genome shotgun (WGS) entry which is preliminary data.</text>
</comment>
<evidence type="ECO:0000313" key="2">
    <source>
        <dbReference type="Proteomes" id="UP000829398"/>
    </source>
</evidence>
<evidence type="ECO:0000313" key="1">
    <source>
        <dbReference type="EMBL" id="KAH9793113.1"/>
    </source>
</evidence>
<dbReference type="EMBL" id="CM039171">
    <property type="protein sequence ID" value="KAH9793113.1"/>
    <property type="molecule type" value="Genomic_DNA"/>
</dbReference>
<dbReference type="Proteomes" id="UP000829398">
    <property type="component" value="Chromosome 2"/>
</dbReference>
<keyword evidence="2" id="KW-1185">Reference proteome</keyword>
<name>A0ACB8N4P2_CITSI</name>
<gene>
    <name evidence="1" type="ORF">KPL71_004424</name>
</gene>
<proteinExistence type="predicted"/>
<protein>
    <submittedName>
        <fullName evidence="1">BED-type domain-containing protein</fullName>
    </submittedName>
</protein>
<organism evidence="1 2">
    <name type="scientific">Citrus sinensis</name>
    <name type="common">Sweet orange</name>
    <name type="synonym">Citrus aurantium var. sinensis</name>
    <dbReference type="NCBI Taxonomy" id="2711"/>
    <lineage>
        <taxon>Eukaryota</taxon>
        <taxon>Viridiplantae</taxon>
        <taxon>Streptophyta</taxon>
        <taxon>Embryophyta</taxon>
        <taxon>Tracheophyta</taxon>
        <taxon>Spermatophyta</taxon>
        <taxon>Magnoliopsida</taxon>
        <taxon>eudicotyledons</taxon>
        <taxon>Gunneridae</taxon>
        <taxon>Pentapetalae</taxon>
        <taxon>rosids</taxon>
        <taxon>malvids</taxon>
        <taxon>Sapindales</taxon>
        <taxon>Rutaceae</taxon>
        <taxon>Aurantioideae</taxon>
        <taxon>Citrus</taxon>
    </lineage>
</organism>
<reference evidence="2" key="1">
    <citation type="journal article" date="2023" name="Hortic. Res.">
        <title>A chromosome-level phased genome enabling allele-level studies in sweet orange: a case study on citrus Huanglongbing tolerance.</title>
        <authorList>
            <person name="Wu B."/>
            <person name="Yu Q."/>
            <person name="Deng Z."/>
            <person name="Duan Y."/>
            <person name="Luo F."/>
            <person name="Gmitter F. Jr."/>
        </authorList>
    </citation>
    <scope>NUCLEOTIDE SEQUENCE [LARGE SCALE GENOMIC DNA]</scope>
    <source>
        <strain evidence="2">cv. Valencia</strain>
    </source>
</reference>